<dbReference type="SUPFAM" id="SSF48452">
    <property type="entry name" value="TPR-like"/>
    <property type="match status" value="1"/>
</dbReference>
<comment type="caution">
    <text evidence="2">The sequence shown here is derived from an EMBL/GenBank/DDBJ whole genome shotgun (WGS) entry which is preliminary data.</text>
</comment>
<accession>A0A1J5SCF9</accession>
<dbReference type="EMBL" id="MLJW01000047">
    <property type="protein sequence ID" value="OIR05914.1"/>
    <property type="molecule type" value="Genomic_DNA"/>
</dbReference>
<organism evidence="2">
    <name type="scientific">mine drainage metagenome</name>
    <dbReference type="NCBI Taxonomy" id="410659"/>
    <lineage>
        <taxon>unclassified sequences</taxon>
        <taxon>metagenomes</taxon>
        <taxon>ecological metagenomes</taxon>
    </lineage>
</organism>
<sequence>MRKRFFKRHGFFGGLLLTLLPFVTDAQPLDEIELEYQRQGVVATIRLTGPVQYLRHFPESHGKTLEIYFERVQGVASTEAWVDDEVRKSPPSGLIPGFTVTTRDQLTKPKLVIEFSREAEFSVEAGKDRRSFLITIRPDKQPVSNAPLPFLPVISPEVKPAAGTTLKPEEEAAADISRQARDLMIQARDALAARQNEQAVEVLNKLLLLPPNDYTQQGQEWIGVARERSGQPDKAKVEYDLYLRLYPDGAGAARVAQRLEGLSGKGGAKSPMTAAGDEKKPAPSVTIFGSISSRYYYGRSNIATTSTFNGATTTDSQSMTDQSMLITSVDASERYRNENYDSRLVFRDVNTKNLLSTQPSYNRAIAAYGEIKGRTQDYLVRVGRQSSMGEGVLGLFDGLAASYGDAQDIRVNSVAGALVDYSPGAKPRFVGASVDKGAFSFYGINQTVEGTLDRRAIGSEFRYFDDKRNAYGLLDCDTYFKAVNAAQFMGMTKGMYLLPDGTVSFMLDHRKTPSLSIRNALNGASTSSVNDLLQTMSVSSLRDLAMSRTATANMGQVGITVPFREKWQVGGDFRLTNTTGLGQSGQTIDPVTGLPISQGTGATTPQGFVQTTPGRGLERSVTGQVIGSSLYRQGDIWSGSVTLSSSSTVNGHTVFFYNHNQINSGWMVDTTLQVSSFKDQFGGTTTQIMPMLRGSYRFRERFTFDTDLSYQKIDTNGPQVSTSISSLFCSGGVRWDF</sequence>
<reference evidence="2" key="1">
    <citation type="submission" date="2016-10" db="EMBL/GenBank/DDBJ databases">
        <title>Sequence of Gallionella enrichment culture.</title>
        <authorList>
            <person name="Poehlein A."/>
            <person name="Muehling M."/>
            <person name="Daniel R."/>
        </authorList>
    </citation>
    <scope>NUCLEOTIDE SEQUENCE</scope>
</reference>
<protein>
    <submittedName>
        <fullName evidence="2">Uncharacterized protein</fullName>
    </submittedName>
</protein>
<evidence type="ECO:0000256" key="1">
    <source>
        <dbReference type="SAM" id="MobiDB-lite"/>
    </source>
</evidence>
<feature type="region of interest" description="Disordered" evidence="1">
    <location>
        <begin position="262"/>
        <end position="281"/>
    </location>
</feature>
<dbReference type="Gene3D" id="1.25.40.10">
    <property type="entry name" value="Tetratricopeptide repeat domain"/>
    <property type="match status" value="1"/>
</dbReference>
<evidence type="ECO:0000313" key="2">
    <source>
        <dbReference type="EMBL" id="OIR05914.1"/>
    </source>
</evidence>
<proteinExistence type="predicted"/>
<dbReference type="AlphaFoldDB" id="A0A1J5SCF9"/>
<name>A0A1J5SCF9_9ZZZZ</name>
<dbReference type="InterPro" id="IPR011990">
    <property type="entry name" value="TPR-like_helical_dom_sf"/>
</dbReference>
<gene>
    <name evidence="2" type="ORF">GALL_120430</name>
</gene>